<evidence type="ECO:0000313" key="3">
    <source>
        <dbReference type="Proteomes" id="UP000824223"/>
    </source>
</evidence>
<dbReference type="Gene3D" id="3.20.20.140">
    <property type="entry name" value="Metal-dependent hydrolases"/>
    <property type="match status" value="1"/>
</dbReference>
<gene>
    <name evidence="2" type="ORF">H9798_08570</name>
</gene>
<dbReference type="InterPro" id="IPR050243">
    <property type="entry name" value="PHP_phosphatase"/>
</dbReference>
<dbReference type="InterPro" id="IPR016195">
    <property type="entry name" value="Pol/histidinol_Pase-like"/>
</dbReference>
<sequence>MKFAADTHAHTLASGHAYSTIKEMAAAAGARGLQALALTEHAPEMPGTCGLFYFQNLDVVPREVNGVRLLMGAEVNIMDPEGNIDLPEKTCKDLDIVVASIHLPCYGTGHTPKENTRAYVEAMKKPYIHIIGHPDDGRFPFDYEILVKTAKETGTLLEVNNSSMRPQSSRRGTKENILTMLDLCKQYDVPITTGSDAHVDADAGNFSNVREILEYCNFPEDLVITTDWERLKTFLGL</sequence>
<dbReference type="GO" id="GO:0005829">
    <property type="term" value="C:cytosol"/>
    <property type="evidence" value="ECO:0007669"/>
    <property type="project" value="TreeGrafter"/>
</dbReference>
<comment type="caution">
    <text evidence="2">The sequence shown here is derived from an EMBL/GenBank/DDBJ whole genome shotgun (WGS) entry which is preliminary data.</text>
</comment>
<dbReference type="InterPro" id="IPR003141">
    <property type="entry name" value="Pol/His_phosphatase_N"/>
</dbReference>
<dbReference type="SUPFAM" id="SSF89550">
    <property type="entry name" value="PHP domain-like"/>
    <property type="match status" value="1"/>
</dbReference>
<feature type="domain" description="Polymerase/histidinol phosphatase N-terminal" evidence="1">
    <location>
        <begin position="5"/>
        <end position="79"/>
    </location>
</feature>
<evidence type="ECO:0000313" key="2">
    <source>
        <dbReference type="EMBL" id="HJA07176.1"/>
    </source>
</evidence>
<dbReference type="CDD" id="cd07437">
    <property type="entry name" value="PHP_HisPPase_Ycdx_like"/>
    <property type="match status" value="1"/>
</dbReference>
<dbReference type="PANTHER" id="PTHR36928:SF1">
    <property type="entry name" value="PHOSPHATASE YCDX-RELATED"/>
    <property type="match status" value="1"/>
</dbReference>
<proteinExistence type="predicted"/>
<reference evidence="2" key="2">
    <citation type="submission" date="2021-04" db="EMBL/GenBank/DDBJ databases">
        <authorList>
            <person name="Gilroy R."/>
        </authorList>
    </citation>
    <scope>NUCLEOTIDE SEQUENCE</scope>
    <source>
        <strain evidence="2">ChiSjej2B20-11307</strain>
    </source>
</reference>
<dbReference type="EMBL" id="DXAK01000043">
    <property type="protein sequence ID" value="HJA07176.1"/>
    <property type="molecule type" value="Genomic_DNA"/>
</dbReference>
<name>A0A9D2HBR8_9FIRM</name>
<dbReference type="InterPro" id="IPR004013">
    <property type="entry name" value="PHP_dom"/>
</dbReference>
<dbReference type="AlphaFoldDB" id="A0A9D2HBR8"/>
<reference evidence="2" key="1">
    <citation type="journal article" date="2021" name="PeerJ">
        <title>Extensive microbial diversity within the chicken gut microbiome revealed by metagenomics and culture.</title>
        <authorList>
            <person name="Gilroy R."/>
            <person name="Ravi A."/>
            <person name="Getino M."/>
            <person name="Pursley I."/>
            <person name="Horton D.L."/>
            <person name="Alikhan N.F."/>
            <person name="Baker D."/>
            <person name="Gharbi K."/>
            <person name="Hall N."/>
            <person name="Watson M."/>
            <person name="Adriaenssens E.M."/>
            <person name="Foster-Nyarko E."/>
            <person name="Jarju S."/>
            <person name="Secka A."/>
            <person name="Antonio M."/>
            <person name="Oren A."/>
            <person name="Chaudhuri R.R."/>
            <person name="La Ragione R."/>
            <person name="Hildebrand F."/>
            <person name="Pallen M.J."/>
        </authorList>
    </citation>
    <scope>NUCLEOTIDE SEQUENCE</scope>
    <source>
        <strain evidence="2">ChiSjej2B20-11307</strain>
    </source>
</reference>
<evidence type="ECO:0000259" key="1">
    <source>
        <dbReference type="SMART" id="SM00481"/>
    </source>
</evidence>
<dbReference type="PANTHER" id="PTHR36928">
    <property type="entry name" value="PHOSPHATASE YCDX-RELATED"/>
    <property type="match status" value="1"/>
</dbReference>
<accession>A0A9D2HBR8</accession>
<dbReference type="NCBIfam" id="NF006702">
    <property type="entry name" value="PRK09248.1"/>
    <property type="match status" value="1"/>
</dbReference>
<dbReference type="SMART" id="SM00481">
    <property type="entry name" value="POLIIIAc"/>
    <property type="match status" value="1"/>
</dbReference>
<dbReference type="Proteomes" id="UP000824223">
    <property type="component" value="Unassembled WGS sequence"/>
</dbReference>
<dbReference type="GO" id="GO:0042578">
    <property type="term" value="F:phosphoric ester hydrolase activity"/>
    <property type="evidence" value="ECO:0007669"/>
    <property type="project" value="TreeGrafter"/>
</dbReference>
<organism evidence="2 3">
    <name type="scientific">Candidatus Mediterraneibacter pullicola</name>
    <dbReference type="NCBI Taxonomy" id="2838682"/>
    <lineage>
        <taxon>Bacteria</taxon>
        <taxon>Bacillati</taxon>
        <taxon>Bacillota</taxon>
        <taxon>Clostridia</taxon>
        <taxon>Lachnospirales</taxon>
        <taxon>Lachnospiraceae</taxon>
        <taxon>Mediterraneibacter</taxon>
    </lineage>
</organism>
<dbReference type="Pfam" id="PF02811">
    <property type="entry name" value="PHP"/>
    <property type="match status" value="1"/>
</dbReference>
<protein>
    <submittedName>
        <fullName evidence="2">Phosphatase</fullName>
    </submittedName>
</protein>
<dbReference type="GO" id="GO:0008270">
    <property type="term" value="F:zinc ion binding"/>
    <property type="evidence" value="ECO:0007669"/>
    <property type="project" value="TreeGrafter"/>
</dbReference>